<dbReference type="PANTHER" id="PTHR30055">
    <property type="entry name" value="HTH-TYPE TRANSCRIPTIONAL REGULATOR RUTR"/>
    <property type="match status" value="1"/>
</dbReference>
<evidence type="ECO:0000259" key="6">
    <source>
        <dbReference type="PROSITE" id="PS50977"/>
    </source>
</evidence>
<dbReference type="PANTHER" id="PTHR30055:SF151">
    <property type="entry name" value="TRANSCRIPTIONAL REGULATORY PROTEIN"/>
    <property type="match status" value="1"/>
</dbReference>
<dbReference type="PRINTS" id="PR00455">
    <property type="entry name" value="HTHTETR"/>
</dbReference>
<keyword evidence="3 5" id="KW-0238">DNA-binding</keyword>
<sequence>MGQKTQVPRRARLNRERVLEAAVTLADEIGIDALSMRRLAQEVGVVPMALYKHVADKEDLLDGMVEVIIREIDPPVLDSCWRDAIRHRVLSARSALHHHRWARQAIESRSKPTPSVLEYQDSFAGIFLAGGFTPDLAHHVMHALGGRMWGFTQELFGGSGNPKGNAQPPASPDAQAEMFAHMARLYPNIVTIATATPHDDDSVVGRGCDDQYEFEFALDLLLDGFERLHRRRWTSER</sequence>
<evidence type="ECO:0000256" key="5">
    <source>
        <dbReference type="PROSITE-ProRule" id="PRU00335"/>
    </source>
</evidence>
<dbReference type="InterPro" id="IPR003012">
    <property type="entry name" value="Tet_transcr_reg_TetR"/>
</dbReference>
<dbReference type="RefSeq" id="WP_134432097.1">
    <property type="nucleotide sequence ID" value="NZ_SOGQ01000075.1"/>
</dbReference>
<dbReference type="InterPro" id="IPR004111">
    <property type="entry name" value="Repressor_TetR_C"/>
</dbReference>
<dbReference type="InterPro" id="IPR050109">
    <property type="entry name" value="HTH-type_TetR-like_transc_reg"/>
</dbReference>
<comment type="caution">
    <text evidence="7">The sequence shown here is derived from an EMBL/GenBank/DDBJ whole genome shotgun (WGS) entry which is preliminary data.</text>
</comment>
<evidence type="ECO:0000256" key="2">
    <source>
        <dbReference type="ARBA" id="ARBA00023015"/>
    </source>
</evidence>
<dbReference type="InterPro" id="IPR036271">
    <property type="entry name" value="Tet_transcr_reg_TetR-rel_C_sf"/>
</dbReference>
<evidence type="ECO:0000256" key="1">
    <source>
        <dbReference type="ARBA" id="ARBA00022491"/>
    </source>
</evidence>
<proteinExistence type="predicted"/>
<dbReference type="Gene3D" id="1.10.357.10">
    <property type="entry name" value="Tetracycline Repressor, domain 2"/>
    <property type="match status" value="1"/>
</dbReference>
<keyword evidence="4" id="KW-0804">Transcription</keyword>
<keyword evidence="8" id="KW-1185">Reference proteome</keyword>
<dbReference type="Pfam" id="PF02909">
    <property type="entry name" value="TetR_C_1"/>
    <property type="match status" value="1"/>
</dbReference>
<dbReference type="SUPFAM" id="SSF48498">
    <property type="entry name" value="Tetracyclin repressor-like, C-terminal domain"/>
    <property type="match status" value="1"/>
</dbReference>
<accession>A0ABY2IVY7</accession>
<feature type="DNA-binding region" description="H-T-H motif" evidence="5">
    <location>
        <begin position="35"/>
        <end position="54"/>
    </location>
</feature>
<organism evidence="7 8">
    <name type="scientific">Cryobacterium sinapicolor</name>
    <dbReference type="NCBI Taxonomy" id="1259236"/>
    <lineage>
        <taxon>Bacteria</taxon>
        <taxon>Bacillati</taxon>
        <taxon>Actinomycetota</taxon>
        <taxon>Actinomycetes</taxon>
        <taxon>Micrococcales</taxon>
        <taxon>Microbacteriaceae</taxon>
        <taxon>Cryobacterium</taxon>
    </lineage>
</organism>
<protein>
    <submittedName>
        <fullName evidence="7">TetR family transcriptional regulator</fullName>
    </submittedName>
</protein>
<evidence type="ECO:0000256" key="4">
    <source>
        <dbReference type="ARBA" id="ARBA00023163"/>
    </source>
</evidence>
<reference evidence="7 8" key="1">
    <citation type="submission" date="2019-03" db="EMBL/GenBank/DDBJ databases">
        <title>Genomics of glacier-inhabiting Cryobacterium strains.</title>
        <authorList>
            <person name="Liu Q."/>
            <person name="Xin Y.-H."/>
        </authorList>
    </citation>
    <scope>NUCLEOTIDE SEQUENCE [LARGE SCALE GENOMIC DNA]</scope>
    <source>
        <strain evidence="7 8">TMT1-23-1</strain>
    </source>
</reference>
<dbReference type="Pfam" id="PF00440">
    <property type="entry name" value="TetR_N"/>
    <property type="match status" value="1"/>
</dbReference>
<dbReference type="Proteomes" id="UP000297853">
    <property type="component" value="Unassembled WGS sequence"/>
</dbReference>
<dbReference type="InterPro" id="IPR001647">
    <property type="entry name" value="HTH_TetR"/>
</dbReference>
<gene>
    <name evidence="7" type="ORF">E3T28_13185</name>
</gene>
<feature type="domain" description="HTH tetR-type" evidence="6">
    <location>
        <begin position="12"/>
        <end position="72"/>
    </location>
</feature>
<keyword evidence="1" id="KW-0678">Repressor</keyword>
<evidence type="ECO:0000256" key="3">
    <source>
        <dbReference type="ARBA" id="ARBA00023125"/>
    </source>
</evidence>
<dbReference type="PROSITE" id="PS50977">
    <property type="entry name" value="HTH_TETR_2"/>
    <property type="match status" value="1"/>
</dbReference>
<dbReference type="InterPro" id="IPR009057">
    <property type="entry name" value="Homeodomain-like_sf"/>
</dbReference>
<dbReference type="Gene3D" id="1.10.10.60">
    <property type="entry name" value="Homeodomain-like"/>
    <property type="match status" value="1"/>
</dbReference>
<evidence type="ECO:0000313" key="8">
    <source>
        <dbReference type="Proteomes" id="UP000297853"/>
    </source>
</evidence>
<dbReference type="EMBL" id="SOGQ01000075">
    <property type="protein sequence ID" value="TFC95672.1"/>
    <property type="molecule type" value="Genomic_DNA"/>
</dbReference>
<evidence type="ECO:0000313" key="7">
    <source>
        <dbReference type="EMBL" id="TFC95672.1"/>
    </source>
</evidence>
<name>A0ABY2IVY7_9MICO</name>
<keyword evidence="2" id="KW-0805">Transcription regulation</keyword>
<dbReference type="SUPFAM" id="SSF46689">
    <property type="entry name" value="Homeodomain-like"/>
    <property type="match status" value="1"/>
</dbReference>
<dbReference type="PRINTS" id="PR00400">
    <property type="entry name" value="TETREPRESSOR"/>
</dbReference>